<dbReference type="Gene3D" id="3.30.565.10">
    <property type="entry name" value="Histidine kinase-like ATPase, C-terminal domain"/>
    <property type="match status" value="1"/>
</dbReference>
<sequence length="588" mass="63819">MAVATAVLLSVLVFLYAKTQSFGESDYFGNVALLRHLKQLDAEWELDVLKSRVGINTHYDPLADSLTELSRLLEQLKADMETQKHDEAAVLAEGRAALLRDIQEKAALIEQFKSNNSVLRNSLIFLPTAAADVEQSIGKTSESARSAARRTLISVNKLLLASMLYSQSASDDRGSEIQNELSRLEAGSHVFPSDTREKLDIFGAHVRTILREQKVVNQLLGSITVVPTATRIDEISNALTVEHQRAEVQSGQHREYLLIFSVVLVALLLYAAARLVRSHAVINRVNKELHGANENLEQRVQELHEMQSELVATARKAGMAEMATNVLHNVGNILNGVNVSADLVSSTLRTSRAQGLTRAVQLMDEHAADLGDFLTLDDKGRMLPGYLSRIAQTLAQEQQGMIEELGHLTRSIDHIKDVVATQQSYAGGSSLVVPVQICDLAEDALRMNGGALARHQVTVVKEFAQVPVVRLDRARVLQILVNLISNAKNAMASMAGGSHQITLRVDVVAGSHLRVSVKDEGEGIPEENLTRIFAHGFTTRKAGHGFGLHSCALAARQMGGTLTAHSDGPGKGATFTLELPINTAPGAP</sequence>
<accession>A0ABW0QEP7</accession>
<evidence type="ECO:0000256" key="1">
    <source>
        <dbReference type="ARBA" id="ARBA00000085"/>
    </source>
</evidence>
<dbReference type="InterPro" id="IPR045812">
    <property type="entry name" value="DAHL"/>
</dbReference>
<keyword evidence="4" id="KW-0175">Coiled coil</keyword>
<dbReference type="PROSITE" id="PS50109">
    <property type="entry name" value="HIS_KIN"/>
    <property type="match status" value="1"/>
</dbReference>
<dbReference type="PANTHER" id="PTHR43547">
    <property type="entry name" value="TWO-COMPONENT HISTIDINE KINASE"/>
    <property type="match status" value="1"/>
</dbReference>
<comment type="caution">
    <text evidence="6">The sequence shown here is derived from an EMBL/GenBank/DDBJ whole genome shotgun (WGS) entry which is preliminary data.</text>
</comment>
<dbReference type="EC" id="2.7.13.3" evidence="2"/>
<dbReference type="InterPro" id="IPR005467">
    <property type="entry name" value="His_kinase_dom"/>
</dbReference>
<dbReference type="PANTHER" id="PTHR43547:SF2">
    <property type="entry name" value="HYBRID SIGNAL TRANSDUCTION HISTIDINE KINASE C"/>
    <property type="match status" value="1"/>
</dbReference>
<evidence type="ECO:0000259" key="5">
    <source>
        <dbReference type="PROSITE" id="PS50109"/>
    </source>
</evidence>
<evidence type="ECO:0000256" key="2">
    <source>
        <dbReference type="ARBA" id="ARBA00012438"/>
    </source>
</evidence>
<dbReference type="Gene3D" id="1.10.287.130">
    <property type="match status" value="1"/>
</dbReference>
<dbReference type="EMBL" id="JBHSMX010000064">
    <property type="protein sequence ID" value="MFC5523260.1"/>
    <property type="molecule type" value="Genomic_DNA"/>
</dbReference>
<keyword evidence="7" id="KW-1185">Reference proteome</keyword>
<dbReference type="Pfam" id="PF19443">
    <property type="entry name" value="DAHL"/>
    <property type="match status" value="1"/>
</dbReference>
<dbReference type="PRINTS" id="PR00344">
    <property type="entry name" value="BCTRLSENSOR"/>
</dbReference>
<evidence type="ECO:0000313" key="6">
    <source>
        <dbReference type="EMBL" id="MFC5523260.1"/>
    </source>
</evidence>
<dbReference type="Proteomes" id="UP001596084">
    <property type="component" value="Unassembled WGS sequence"/>
</dbReference>
<keyword evidence="3" id="KW-0597">Phosphoprotein</keyword>
<evidence type="ECO:0000313" key="7">
    <source>
        <dbReference type="Proteomes" id="UP001596084"/>
    </source>
</evidence>
<feature type="domain" description="Histidine kinase" evidence="5">
    <location>
        <begin position="469"/>
        <end position="583"/>
    </location>
</feature>
<dbReference type="RefSeq" id="WP_084389506.1">
    <property type="nucleotide sequence ID" value="NZ_JBHSMX010000064.1"/>
</dbReference>
<organism evidence="6 7">
    <name type="scientific">Polaromonas jejuensis</name>
    <dbReference type="NCBI Taxonomy" id="457502"/>
    <lineage>
        <taxon>Bacteria</taxon>
        <taxon>Pseudomonadati</taxon>
        <taxon>Pseudomonadota</taxon>
        <taxon>Betaproteobacteria</taxon>
        <taxon>Burkholderiales</taxon>
        <taxon>Comamonadaceae</taxon>
        <taxon>Polaromonas</taxon>
    </lineage>
</organism>
<protein>
    <recommendedName>
        <fullName evidence="2">histidine kinase</fullName>
        <ecNumber evidence="2">2.7.13.3</ecNumber>
    </recommendedName>
</protein>
<dbReference type="InterPro" id="IPR003594">
    <property type="entry name" value="HATPase_dom"/>
</dbReference>
<comment type="catalytic activity">
    <reaction evidence="1">
        <text>ATP + protein L-histidine = ADP + protein N-phospho-L-histidine.</text>
        <dbReference type="EC" id="2.7.13.3"/>
    </reaction>
</comment>
<dbReference type="SMART" id="SM00387">
    <property type="entry name" value="HATPase_c"/>
    <property type="match status" value="1"/>
</dbReference>
<gene>
    <name evidence="6" type="ORF">ACFPP7_20435</name>
</gene>
<evidence type="ECO:0000256" key="4">
    <source>
        <dbReference type="SAM" id="Coils"/>
    </source>
</evidence>
<proteinExistence type="predicted"/>
<dbReference type="Pfam" id="PF02518">
    <property type="entry name" value="HATPase_c"/>
    <property type="match status" value="1"/>
</dbReference>
<evidence type="ECO:0000256" key="3">
    <source>
        <dbReference type="ARBA" id="ARBA00022553"/>
    </source>
</evidence>
<feature type="coiled-coil region" evidence="4">
    <location>
        <begin position="282"/>
        <end position="313"/>
    </location>
</feature>
<name>A0ABW0QEP7_9BURK</name>
<dbReference type="InterPro" id="IPR004358">
    <property type="entry name" value="Sig_transdc_His_kin-like_C"/>
</dbReference>
<reference evidence="7" key="1">
    <citation type="journal article" date="2019" name="Int. J. Syst. Evol. Microbiol.">
        <title>The Global Catalogue of Microorganisms (GCM) 10K type strain sequencing project: providing services to taxonomists for standard genome sequencing and annotation.</title>
        <authorList>
            <consortium name="The Broad Institute Genomics Platform"/>
            <consortium name="The Broad Institute Genome Sequencing Center for Infectious Disease"/>
            <person name="Wu L."/>
            <person name="Ma J."/>
        </authorList>
    </citation>
    <scope>NUCLEOTIDE SEQUENCE [LARGE SCALE GENOMIC DNA]</scope>
    <source>
        <strain evidence="7">CGMCC 4.7277</strain>
    </source>
</reference>
<dbReference type="InterPro" id="IPR036890">
    <property type="entry name" value="HATPase_C_sf"/>
</dbReference>
<dbReference type="SUPFAM" id="SSF55874">
    <property type="entry name" value="ATPase domain of HSP90 chaperone/DNA topoisomerase II/histidine kinase"/>
    <property type="match status" value="1"/>
</dbReference>